<evidence type="ECO:0000313" key="2">
    <source>
        <dbReference type="Proteomes" id="UP001165064"/>
    </source>
</evidence>
<organism evidence="1 2">
    <name type="scientific">Ambrosiozyma monospora</name>
    <name type="common">Yeast</name>
    <name type="synonym">Endomycopsis monosporus</name>
    <dbReference type="NCBI Taxonomy" id="43982"/>
    <lineage>
        <taxon>Eukaryota</taxon>
        <taxon>Fungi</taxon>
        <taxon>Dikarya</taxon>
        <taxon>Ascomycota</taxon>
        <taxon>Saccharomycotina</taxon>
        <taxon>Pichiomycetes</taxon>
        <taxon>Pichiales</taxon>
        <taxon>Pichiaceae</taxon>
        <taxon>Ambrosiozyma</taxon>
    </lineage>
</organism>
<dbReference type="EMBL" id="BSXS01009243">
    <property type="protein sequence ID" value="GME95015.1"/>
    <property type="molecule type" value="Genomic_DNA"/>
</dbReference>
<proteinExistence type="predicted"/>
<gene>
    <name evidence="1" type="ORF">Amon02_000969700</name>
</gene>
<sequence length="249" mass="28556">MRDDKNLSTITVKTYNEMVHPTYYPGSRWLSLKALANASVAEIFSYAVDVAFIPPPEKADSFDRAFWKSFVYCSLRTVTSKVSSLEHLNQIAAKACFNITGDIRTRVAEGLQSAWKRMGFPVSEETQKRFSVDRVGGLQKLICEGGESNFRSLLFKMGQQRNKTCLKTASNMVWDILVSHWIDKGDPYDSQRESIAALYDIFFKNEDYVPTPTEVMNFASSLLQLHSRMDHDDEIYEELFFKSRYLAFS</sequence>
<accession>A0ACB5TU86</accession>
<comment type="caution">
    <text evidence="1">The sequence shown here is derived from an EMBL/GenBank/DDBJ whole genome shotgun (WGS) entry which is preliminary data.</text>
</comment>
<protein>
    <submittedName>
        <fullName evidence="1">Unnamed protein product</fullName>
    </submittedName>
</protein>
<evidence type="ECO:0000313" key="1">
    <source>
        <dbReference type="EMBL" id="GME95015.1"/>
    </source>
</evidence>
<name>A0ACB5TU86_AMBMO</name>
<keyword evidence="2" id="KW-1185">Reference proteome</keyword>
<dbReference type="Proteomes" id="UP001165064">
    <property type="component" value="Unassembled WGS sequence"/>
</dbReference>
<reference evidence="1" key="1">
    <citation type="submission" date="2023-04" db="EMBL/GenBank/DDBJ databases">
        <title>Ambrosiozyma monospora NBRC 10751.</title>
        <authorList>
            <person name="Ichikawa N."/>
            <person name="Sato H."/>
            <person name="Tonouchi N."/>
        </authorList>
    </citation>
    <scope>NUCLEOTIDE SEQUENCE</scope>
    <source>
        <strain evidence="1">NBRC 10751</strain>
    </source>
</reference>